<dbReference type="RefSeq" id="WP_014811903.1">
    <property type="nucleotide sequence ID" value="NC_018025.1"/>
</dbReference>
<evidence type="ECO:0000313" key="3">
    <source>
        <dbReference type="EMBL" id="AFM26780.1"/>
    </source>
</evidence>
<dbReference type="Proteomes" id="UP000006055">
    <property type="component" value="Chromosome"/>
</dbReference>
<evidence type="ECO:0000256" key="2">
    <source>
        <dbReference type="HAMAP-Rule" id="MF_00163"/>
    </source>
</evidence>
<dbReference type="GO" id="GO:0042586">
    <property type="term" value="F:peptide deformylase activity"/>
    <property type="evidence" value="ECO:0007669"/>
    <property type="project" value="UniProtKB-UniRule"/>
</dbReference>
<proteinExistence type="inferred from homology"/>
<dbReference type="Pfam" id="PF01327">
    <property type="entry name" value="Pep_deformylase"/>
    <property type="match status" value="1"/>
</dbReference>
<dbReference type="InterPro" id="IPR036821">
    <property type="entry name" value="Peptide_deformylase_sf"/>
</dbReference>
<dbReference type="Gene3D" id="3.90.45.10">
    <property type="entry name" value="Peptide deformylase"/>
    <property type="match status" value="1"/>
</dbReference>
<dbReference type="NCBIfam" id="TIGR00079">
    <property type="entry name" value="pept_deformyl"/>
    <property type="match status" value="1"/>
</dbReference>
<accession>I4CB39</accession>
<dbReference type="AlphaFoldDB" id="I4CB39"/>
<dbReference type="CDD" id="cd00487">
    <property type="entry name" value="Pep_deformylase"/>
    <property type="match status" value="1"/>
</dbReference>
<dbReference type="PIRSF" id="PIRSF004749">
    <property type="entry name" value="Pep_def"/>
    <property type="match status" value="1"/>
</dbReference>
<keyword evidence="2 3" id="KW-0378">Hydrolase</keyword>
<dbReference type="NCBIfam" id="NF001159">
    <property type="entry name" value="PRK00150.1-3"/>
    <property type="match status" value="1"/>
</dbReference>
<dbReference type="GO" id="GO:0046872">
    <property type="term" value="F:metal ion binding"/>
    <property type="evidence" value="ECO:0007669"/>
    <property type="project" value="UniProtKB-KW"/>
</dbReference>
<dbReference type="GO" id="GO:0006412">
    <property type="term" value="P:translation"/>
    <property type="evidence" value="ECO:0007669"/>
    <property type="project" value="UniProtKB-UniRule"/>
</dbReference>
<comment type="function">
    <text evidence="2">Removes the formyl group from the N-terminal Met of newly synthesized proteins. Requires at least a dipeptide for an efficient rate of reaction. N-terminal L-methionine is a prerequisite for activity but the enzyme has broad specificity at other positions.</text>
</comment>
<comment type="similarity">
    <text evidence="1 2">Belongs to the polypeptide deformylase family.</text>
</comment>
<sequence>MAVRTIMVVPHTALTRKAELVTNIDERVICLAQDMAETMYKAPGIGLAANQLGELLRLIVVDVIYPYEESKNKKKNPIIILNPEIIKKEGKTVNEEGCLSVPELGVEIERAEFIQVQGVDISGKPLRFDAEGLFARALQHEIDHLNGTTILDHASPLRRDLYRRRLKKKARRDK</sequence>
<feature type="active site" evidence="2">
    <location>
        <position position="141"/>
    </location>
</feature>
<feature type="binding site" evidence="2">
    <location>
        <position position="140"/>
    </location>
    <ligand>
        <name>Fe cation</name>
        <dbReference type="ChEBI" id="CHEBI:24875"/>
    </ligand>
</feature>
<evidence type="ECO:0000313" key="4">
    <source>
        <dbReference type="Proteomes" id="UP000006055"/>
    </source>
</evidence>
<dbReference type="EC" id="3.5.1.88" evidence="2"/>
<organism evidence="3 4">
    <name type="scientific">Desulfomonile tiedjei (strain ATCC 49306 / DSM 6799 / DCB-1)</name>
    <dbReference type="NCBI Taxonomy" id="706587"/>
    <lineage>
        <taxon>Bacteria</taxon>
        <taxon>Pseudomonadati</taxon>
        <taxon>Thermodesulfobacteriota</taxon>
        <taxon>Desulfomonilia</taxon>
        <taxon>Desulfomonilales</taxon>
        <taxon>Desulfomonilaceae</taxon>
        <taxon>Desulfomonile</taxon>
    </lineage>
</organism>
<dbReference type="PATRIC" id="fig|706587.4.peg.4695"/>
<protein>
    <recommendedName>
        <fullName evidence="2">Peptide deformylase</fullName>
        <shortName evidence="2">PDF</shortName>
        <ecNumber evidence="2">3.5.1.88</ecNumber>
    </recommendedName>
    <alternativeName>
        <fullName evidence="2">Polypeptide deformylase</fullName>
    </alternativeName>
</protein>
<feature type="binding site" evidence="2">
    <location>
        <position position="144"/>
    </location>
    <ligand>
        <name>Fe cation</name>
        <dbReference type="ChEBI" id="CHEBI:24875"/>
    </ligand>
</feature>
<keyword evidence="2" id="KW-0479">Metal-binding</keyword>
<dbReference type="HOGENOM" id="CLU_061901_2_1_7"/>
<dbReference type="PANTHER" id="PTHR10458:SF22">
    <property type="entry name" value="PEPTIDE DEFORMYLASE"/>
    <property type="match status" value="1"/>
</dbReference>
<evidence type="ECO:0000256" key="1">
    <source>
        <dbReference type="ARBA" id="ARBA00010759"/>
    </source>
</evidence>
<dbReference type="eggNOG" id="COG0242">
    <property type="taxonomic scope" value="Bacteria"/>
</dbReference>
<dbReference type="PANTHER" id="PTHR10458">
    <property type="entry name" value="PEPTIDE DEFORMYLASE"/>
    <property type="match status" value="1"/>
</dbReference>
<keyword evidence="4" id="KW-1185">Reference proteome</keyword>
<dbReference type="SUPFAM" id="SSF56420">
    <property type="entry name" value="Peptide deformylase"/>
    <property type="match status" value="1"/>
</dbReference>
<dbReference type="STRING" id="706587.Desti_4143"/>
<name>I4CB39_DESTA</name>
<keyword evidence="2" id="KW-0648">Protein biosynthesis</keyword>
<comment type="cofactor">
    <cofactor evidence="2">
        <name>Fe(2+)</name>
        <dbReference type="ChEBI" id="CHEBI:29033"/>
    </cofactor>
    <text evidence="2">Binds 1 Fe(2+) ion.</text>
</comment>
<gene>
    <name evidence="2" type="primary">def</name>
    <name evidence="3" type="ordered locus">Desti_4143</name>
</gene>
<reference evidence="4" key="1">
    <citation type="submission" date="2012-06" db="EMBL/GenBank/DDBJ databases">
        <title>Complete sequence of chromosome of Desulfomonile tiedjei DSM 6799.</title>
        <authorList>
            <person name="Lucas S."/>
            <person name="Copeland A."/>
            <person name="Lapidus A."/>
            <person name="Glavina del Rio T."/>
            <person name="Dalin E."/>
            <person name="Tice H."/>
            <person name="Bruce D."/>
            <person name="Goodwin L."/>
            <person name="Pitluck S."/>
            <person name="Peters L."/>
            <person name="Ovchinnikova G."/>
            <person name="Zeytun A."/>
            <person name="Lu M."/>
            <person name="Kyrpides N."/>
            <person name="Mavromatis K."/>
            <person name="Ivanova N."/>
            <person name="Brettin T."/>
            <person name="Detter J.C."/>
            <person name="Han C."/>
            <person name="Larimer F."/>
            <person name="Land M."/>
            <person name="Hauser L."/>
            <person name="Markowitz V."/>
            <person name="Cheng J.-F."/>
            <person name="Hugenholtz P."/>
            <person name="Woyke T."/>
            <person name="Wu D."/>
            <person name="Spring S."/>
            <person name="Schroeder M."/>
            <person name="Brambilla E."/>
            <person name="Klenk H.-P."/>
            <person name="Eisen J.A."/>
        </authorList>
    </citation>
    <scope>NUCLEOTIDE SEQUENCE [LARGE SCALE GENOMIC DNA]</scope>
    <source>
        <strain evidence="4">ATCC 49306 / DSM 6799 / DCB-1</strain>
    </source>
</reference>
<comment type="catalytic activity">
    <reaction evidence="2">
        <text>N-terminal N-formyl-L-methionyl-[peptide] + H2O = N-terminal L-methionyl-[peptide] + formate</text>
        <dbReference type="Rhea" id="RHEA:24420"/>
        <dbReference type="Rhea" id="RHEA-COMP:10639"/>
        <dbReference type="Rhea" id="RHEA-COMP:10640"/>
        <dbReference type="ChEBI" id="CHEBI:15377"/>
        <dbReference type="ChEBI" id="CHEBI:15740"/>
        <dbReference type="ChEBI" id="CHEBI:49298"/>
        <dbReference type="ChEBI" id="CHEBI:64731"/>
        <dbReference type="EC" id="3.5.1.88"/>
    </reaction>
</comment>
<dbReference type="HAMAP" id="MF_00163">
    <property type="entry name" value="Pep_deformylase"/>
    <property type="match status" value="1"/>
</dbReference>
<feature type="binding site" evidence="2">
    <location>
        <position position="98"/>
    </location>
    <ligand>
        <name>Fe cation</name>
        <dbReference type="ChEBI" id="CHEBI:24875"/>
    </ligand>
</feature>
<dbReference type="InterPro" id="IPR023635">
    <property type="entry name" value="Peptide_deformylase"/>
</dbReference>
<dbReference type="PRINTS" id="PR01576">
    <property type="entry name" value="PDEFORMYLASE"/>
</dbReference>
<dbReference type="KEGG" id="dti:Desti_4143"/>
<keyword evidence="2" id="KW-0408">Iron</keyword>
<dbReference type="EMBL" id="CP003360">
    <property type="protein sequence ID" value="AFM26780.1"/>
    <property type="molecule type" value="Genomic_DNA"/>
</dbReference>
<dbReference type="OrthoDB" id="9804313at2"/>